<dbReference type="PANTHER" id="PTHR43235:SF1">
    <property type="entry name" value="GLUTAMINE AMIDOTRANSFERASE PB2B2.05-RELATED"/>
    <property type="match status" value="1"/>
</dbReference>
<evidence type="ECO:0000256" key="2">
    <source>
        <dbReference type="ARBA" id="ARBA00052718"/>
    </source>
</evidence>
<dbReference type="InterPro" id="IPR029062">
    <property type="entry name" value="Class_I_gatase-like"/>
</dbReference>
<dbReference type="Pfam" id="PF07722">
    <property type="entry name" value="Peptidase_C26"/>
    <property type="match status" value="1"/>
</dbReference>
<dbReference type="SUPFAM" id="SSF52317">
    <property type="entry name" value="Class I glutamine amidotransferase-like"/>
    <property type="match status" value="1"/>
</dbReference>
<dbReference type="InterPro" id="IPR011697">
    <property type="entry name" value="Peptidase_C26"/>
</dbReference>
<name>A0A934IQ68_9HYPH</name>
<dbReference type="Proteomes" id="UP000609531">
    <property type="component" value="Unassembled WGS sequence"/>
</dbReference>
<accession>A0A934IQ68</accession>
<dbReference type="RefSeq" id="WP_198881913.1">
    <property type="nucleotide sequence ID" value="NZ_JAEKJA010000007.1"/>
</dbReference>
<dbReference type="GO" id="GO:0006598">
    <property type="term" value="P:polyamine catabolic process"/>
    <property type="evidence" value="ECO:0007669"/>
    <property type="project" value="TreeGrafter"/>
</dbReference>
<dbReference type="Gene3D" id="3.40.50.880">
    <property type="match status" value="1"/>
</dbReference>
<comment type="similarity">
    <text evidence="1">Belongs to the peptidase C26 family.</text>
</comment>
<evidence type="ECO:0000256" key="5">
    <source>
        <dbReference type="ARBA" id="ARBA00066788"/>
    </source>
</evidence>
<sequence length="253" mass="26301">MVQPMVIASCDAIVHNGLAWSGGPSTYLSAVALAGCLPVQLPTITTPIDPTALLDAASGVLLTGARSNVHPSLYGAAETEEAGPFDPDRDRTVLPLIRAALDRKLPLLCICRGLQELNVALGGTLHVAVHEVPGRDDHRGPSDSDMDARFALRHTVAPAPGGRLAAILGDAEVKVNSVHRQAIDRLADGLEVEARAPDGTIEAVSVRGAGFALGVQWHPEYFVASDGPSAAVFDAFADAVRAHARGARPARAA</sequence>
<dbReference type="AlphaFoldDB" id="A0A934IQ68"/>
<dbReference type="EC" id="3.5.1.94" evidence="5"/>
<proteinExistence type="inferred from homology"/>
<dbReference type="GO" id="GO:0005829">
    <property type="term" value="C:cytosol"/>
    <property type="evidence" value="ECO:0007669"/>
    <property type="project" value="TreeGrafter"/>
</dbReference>
<evidence type="ECO:0000313" key="6">
    <source>
        <dbReference type="EMBL" id="MBJ3776025.1"/>
    </source>
</evidence>
<comment type="pathway">
    <text evidence="4">Amine and polyamine degradation; putrescine degradation; 4-aminobutanoate from putrescine: step 4/4.</text>
</comment>
<reference evidence="6" key="1">
    <citation type="submission" date="2020-12" db="EMBL/GenBank/DDBJ databases">
        <title>Bacterial taxonomy.</title>
        <authorList>
            <person name="Pan X."/>
        </authorList>
    </citation>
    <scope>NUCLEOTIDE SEQUENCE</scope>
    <source>
        <strain evidence="6">B2012</strain>
    </source>
</reference>
<gene>
    <name evidence="6" type="ORF">JCR33_10025</name>
</gene>
<keyword evidence="6" id="KW-0378">Hydrolase</keyword>
<protein>
    <recommendedName>
        <fullName evidence="5">gamma-glutamyl-gamma-aminobutyrate hydrolase</fullName>
        <ecNumber evidence="5">3.5.1.94</ecNumber>
    </recommendedName>
</protein>
<comment type="caution">
    <text evidence="6">The sequence shown here is derived from an EMBL/GenBank/DDBJ whole genome shotgun (WGS) entry which is preliminary data.</text>
</comment>
<dbReference type="CDD" id="cd01745">
    <property type="entry name" value="GATase1_2"/>
    <property type="match status" value="1"/>
</dbReference>
<evidence type="ECO:0000313" key="7">
    <source>
        <dbReference type="Proteomes" id="UP000609531"/>
    </source>
</evidence>
<dbReference type="EMBL" id="JAEKJA010000007">
    <property type="protein sequence ID" value="MBJ3776025.1"/>
    <property type="molecule type" value="Genomic_DNA"/>
</dbReference>
<dbReference type="PANTHER" id="PTHR43235">
    <property type="entry name" value="GLUTAMINE AMIDOTRANSFERASE PB2B2.05-RELATED"/>
    <property type="match status" value="1"/>
</dbReference>
<dbReference type="InterPro" id="IPR044668">
    <property type="entry name" value="PuuD-like"/>
</dbReference>
<organism evidence="6 7">
    <name type="scientific">Acuticoccus mangrovi</name>
    <dbReference type="NCBI Taxonomy" id="2796142"/>
    <lineage>
        <taxon>Bacteria</taxon>
        <taxon>Pseudomonadati</taxon>
        <taxon>Pseudomonadota</taxon>
        <taxon>Alphaproteobacteria</taxon>
        <taxon>Hyphomicrobiales</taxon>
        <taxon>Amorphaceae</taxon>
        <taxon>Acuticoccus</taxon>
    </lineage>
</organism>
<keyword evidence="7" id="KW-1185">Reference proteome</keyword>
<dbReference type="FunFam" id="3.40.50.880:FF:000030">
    <property type="entry name" value="Gamma-glutamyl-gamma-aminobutyrate hydrolase PuuD"/>
    <property type="match status" value="1"/>
</dbReference>
<evidence type="ECO:0000256" key="1">
    <source>
        <dbReference type="ARBA" id="ARBA00011083"/>
    </source>
</evidence>
<comment type="function">
    <text evidence="3">Involved in the breakdown of putrescine via hydrolysis of the gamma-glutamyl linkage of gamma-glutamyl-gamma-aminobutyrate.</text>
</comment>
<evidence type="ECO:0000256" key="3">
    <source>
        <dbReference type="ARBA" id="ARBA00055068"/>
    </source>
</evidence>
<dbReference type="PROSITE" id="PS51273">
    <property type="entry name" value="GATASE_TYPE_1"/>
    <property type="match status" value="1"/>
</dbReference>
<evidence type="ECO:0000256" key="4">
    <source>
        <dbReference type="ARBA" id="ARBA00060634"/>
    </source>
</evidence>
<dbReference type="GO" id="GO:0033969">
    <property type="term" value="F:gamma-glutamyl-gamma-aminobutyrate hydrolase activity"/>
    <property type="evidence" value="ECO:0007669"/>
    <property type="project" value="UniProtKB-EC"/>
</dbReference>
<comment type="catalytic activity">
    <reaction evidence="2">
        <text>4-(gamma-L-glutamylamino)butanoate + H2O = 4-aminobutanoate + L-glutamate</text>
        <dbReference type="Rhea" id="RHEA:19737"/>
        <dbReference type="ChEBI" id="CHEBI:15377"/>
        <dbReference type="ChEBI" id="CHEBI:29985"/>
        <dbReference type="ChEBI" id="CHEBI:58800"/>
        <dbReference type="ChEBI" id="CHEBI:59888"/>
        <dbReference type="EC" id="3.5.1.94"/>
    </reaction>
</comment>